<dbReference type="EMBL" id="JAGRRH010000013">
    <property type="protein sequence ID" value="KAG7359502.1"/>
    <property type="molecule type" value="Genomic_DNA"/>
</dbReference>
<feature type="region of interest" description="Disordered" evidence="1">
    <location>
        <begin position="231"/>
        <end position="250"/>
    </location>
</feature>
<dbReference type="Proteomes" id="UP000693970">
    <property type="component" value="Unassembled WGS sequence"/>
</dbReference>
<comment type="caution">
    <text evidence="3">The sequence shown here is derived from an EMBL/GenBank/DDBJ whole genome shotgun (WGS) entry which is preliminary data.</text>
</comment>
<evidence type="ECO:0000313" key="2">
    <source>
        <dbReference type="EMBL" id="KAG7338929.1"/>
    </source>
</evidence>
<feature type="region of interest" description="Disordered" evidence="1">
    <location>
        <begin position="36"/>
        <end position="125"/>
    </location>
</feature>
<dbReference type="EMBL" id="JAGRRH010000045">
    <property type="protein sequence ID" value="KAG7338929.1"/>
    <property type="molecule type" value="Genomic_DNA"/>
</dbReference>
<protein>
    <submittedName>
        <fullName evidence="3">Uncharacterized protein</fullName>
    </submittedName>
</protein>
<keyword evidence="4" id="KW-1185">Reference proteome</keyword>
<evidence type="ECO:0000256" key="1">
    <source>
        <dbReference type="SAM" id="MobiDB-lite"/>
    </source>
</evidence>
<name>A0A9K3PTV4_9STRA</name>
<proteinExistence type="predicted"/>
<dbReference type="AlphaFoldDB" id="A0A9K3PTV4"/>
<evidence type="ECO:0000313" key="4">
    <source>
        <dbReference type="Proteomes" id="UP000693970"/>
    </source>
</evidence>
<gene>
    <name evidence="2" type="ORF">IV203_002658</name>
    <name evidence="3" type="ORF">IV203_034600</name>
</gene>
<evidence type="ECO:0000313" key="3">
    <source>
        <dbReference type="EMBL" id="KAG7359502.1"/>
    </source>
</evidence>
<feature type="compositionally biased region" description="Low complexity" evidence="1">
    <location>
        <begin position="65"/>
        <end position="80"/>
    </location>
</feature>
<feature type="compositionally biased region" description="Polar residues" evidence="1">
    <location>
        <begin position="41"/>
        <end position="59"/>
    </location>
</feature>
<reference evidence="3" key="2">
    <citation type="submission" date="2021-04" db="EMBL/GenBank/DDBJ databases">
        <authorList>
            <person name="Podell S."/>
        </authorList>
    </citation>
    <scope>NUCLEOTIDE SEQUENCE</scope>
    <source>
        <strain evidence="3">Hildebrandi</strain>
    </source>
</reference>
<reference evidence="3" key="1">
    <citation type="journal article" date="2021" name="Sci. Rep.">
        <title>Diploid genomic architecture of Nitzschia inconspicua, an elite biomass production diatom.</title>
        <authorList>
            <person name="Oliver A."/>
            <person name="Podell S."/>
            <person name="Pinowska A."/>
            <person name="Traller J.C."/>
            <person name="Smith S.R."/>
            <person name="McClure R."/>
            <person name="Beliaev A."/>
            <person name="Bohutskyi P."/>
            <person name="Hill E.A."/>
            <person name="Rabines A."/>
            <person name="Zheng H."/>
            <person name="Allen L.Z."/>
            <person name="Kuo A."/>
            <person name="Grigoriev I.V."/>
            <person name="Allen A.E."/>
            <person name="Hazlebeck D."/>
            <person name="Allen E.E."/>
        </authorList>
    </citation>
    <scope>NUCLEOTIDE SEQUENCE</scope>
    <source>
        <strain evidence="3">Hildebrandi</strain>
    </source>
</reference>
<sequence>MDSYLKQLLRSSSSPSVHIVDDNVSSRRELMSYNHCKTDSTTDGVNQRRTRTSGTTVQNCRGRSDAATSSSRRLRTATSAVEHRHQRWESTTSDGTSGATRMSRRCSDSAVGKPRRKYSRDDGLGLVEKNVETNLEPTVPLSASALMENQRSTESRSKLPDEVEEAIPLSLSRSMDAIHLLPKDFGTVPGLPPLDVRSNRPDSIFQEESPLGKPYFVALKTASTEQLVRRSFQSLAGPPEKPERRSSDDSMTLVAALEAAVAASPLSSSCASLEAETTYSTTGVGGPFREGHNTLIQLPQSSLVSSSHLDFPITMRSLPYDQASGVPPRSLSG</sequence>
<organism evidence="3 4">
    <name type="scientific">Nitzschia inconspicua</name>
    <dbReference type="NCBI Taxonomy" id="303405"/>
    <lineage>
        <taxon>Eukaryota</taxon>
        <taxon>Sar</taxon>
        <taxon>Stramenopiles</taxon>
        <taxon>Ochrophyta</taxon>
        <taxon>Bacillariophyta</taxon>
        <taxon>Bacillariophyceae</taxon>
        <taxon>Bacillariophycidae</taxon>
        <taxon>Bacillariales</taxon>
        <taxon>Bacillariaceae</taxon>
        <taxon>Nitzschia</taxon>
    </lineage>
</organism>
<accession>A0A9K3PTV4</accession>
<feature type="compositionally biased region" description="Polar residues" evidence="1">
    <location>
        <begin position="89"/>
        <end position="100"/>
    </location>
</feature>